<sequence length="193" mass="19166">VLTSACRAIIAAEAELTEMDRIVGDGDIGHSLASGATALLQLAPGWTARPLDAVLRESGLALRKSIGGTSGPLYAAFAIAAAQSVADGGTDSATLARAFSAGADAIKRLGGADAGDRTMLDALLPAAAAMAAGTTAEQLTAAAVAARSGAERTATMHPRRGRSSYIGDRALGHPDPGAVAIALWLDASAMSVS</sequence>
<evidence type="ECO:0000256" key="1">
    <source>
        <dbReference type="ARBA" id="ARBA00022679"/>
    </source>
</evidence>
<dbReference type="InterPro" id="IPR004007">
    <property type="entry name" value="DhaL_dom"/>
</dbReference>
<keyword evidence="2 5" id="KW-0418">Kinase</keyword>
<name>A0A1E5XLZ7_9HYPH</name>
<dbReference type="PANTHER" id="PTHR28629">
    <property type="entry name" value="TRIOKINASE/FMN CYCLASE"/>
    <property type="match status" value="1"/>
</dbReference>
<dbReference type="GO" id="GO:0004371">
    <property type="term" value="F:glycerone kinase activity"/>
    <property type="evidence" value="ECO:0007669"/>
    <property type="project" value="InterPro"/>
</dbReference>
<dbReference type="AlphaFoldDB" id="A0A1E5XLZ7"/>
<feature type="non-terminal residue" evidence="5">
    <location>
        <position position="1"/>
    </location>
</feature>
<gene>
    <name evidence="5" type="ORF">VW23_024825</name>
</gene>
<evidence type="ECO:0000313" key="5">
    <source>
        <dbReference type="EMBL" id="OEO29599.1"/>
    </source>
</evidence>
<feature type="domain" description="DhaL" evidence="4">
    <location>
        <begin position="1"/>
        <end position="190"/>
    </location>
</feature>
<dbReference type="FunFam" id="1.25.40.340:FF:000002">
    <property type="entry name" value="Dihydroxyacetone kinase, L subunit"/>
    <property type="match status" value="1"/>
</dbReference>
<evidence type="ECO:0000256" key="3">
    <source>
        <dbReference type="SAM" id="MobiDB-lite"/>
    </source>
</evidence>
<dbReference type="EMBL" id="LAJE02000276">
    <property type="protein sequence ID" value="OEO29599.1"/>
    <property type="molecule type" value="Genomic_DNA"/>
</dbReference>
<dbReference type="Proteomes" id="UP000095463">
    <property type="component" value="Unassembled WGS sequence"/>
</dbReference>
<dbReference type="InterPro" id="IPR050861">
    <property type="entry name" value="Dihydroxyacetone_Kinase"/>
</dbReference>
<evidence type="ECO:0000256" key="2">
    <source>
        <dbReference type="ARBA" id="ARBA00022777"/>
    </source>
</evidence>
<reference evidence="5 6" key="1">
    <citation type="journal article" date="2015" name="Genome Announc.">
        <title>Genome Assemblies of Three Soil-Associated Devosia species: D. insulae, D. limi, and D. soli.</title>
        <authorList>
            <person name="Hassan Y.I."/>
            <person name="Lepp D."/>
            <person name="Zhou T."/>
        </authorList>
    </citation>
    <scope>NUCLEOTIDE SEQUENCE [LARGE SCALE GENOMIC DNA]</scope>
    <source>
        <strain evidence="5 6">DS-56</strain>
    </source>
</reference>
<dbReference type="RefSeq" id="WP_069911163.1">
    <property type="nucleotide sequence ID" value="NZ_LAJE02000276.1"/>
</dbReference>
<protein>
    <submittedName>
        <fullName evidence="5">Dihydroxyacetone kinase subunit L</fullName>
    </submittedName>
</protein>
<dbReference type="GO" id="GO:0019563">
    <property type="term" value="P:glycerol catabolic process"/>
    <property type="evidence" value="ECO:0007669"/>
    <property type="project" value="TreeGrafter"/>
</dbReference>
<keyword evidence="6" id="KW-1185">Reference proteome</keyword>
<evidence type="ECO:0000313" key="6">
    <source>
        <dbReference type="Proteomes" id="UP000095463"/>
    </source>
</evidence>
<dbReference type="Pfam" id="PF02734">
    <property type="entry name" value="Dak2"/>
    <property type="match status" value="1"/>
</dbReference>
<keyword evidence="1" id="KW-0808">Transferase</keyword>
<proteinExistence type="predicted"/>
<comment type="caution">
    <text evidence="5">The sequence shown here is derived from an EMBL/GenBank/DDBJ whole genome shotgun (WGS) entry which is preliminary data.</text>
</comment>
<dbReference type="NCBIfam" id="TIGR02365">
    <property type="entry name" value="dha_L_ycgS"/>
    <property type="match status" value="1"/>
</dbReference>
<accession>A0A1E5XLZ7</accession>
<dbReference type="OrthoDB" id="9800291at2"/>
<dbReference type="PROSITE" id="PS51480">
    <property type="entry name" value="DHAL"/>
    <property type="match status" value="1"/>
</dbReference>
<dbReference type="SMART" id="SM01120">
    <property type="entry name" value="Dak2"/>
    <property type="match status" value="1"/>
</dbReference>
<dbReference type="Gene3D" id="1.25.40.340">
    <property type="match status" value="1"/>
</dbReference>
<dbReference type="GO" id="GO:0005829">
    <property type="term" value="C:cytosol"/>
    <property type="evidence" value="ECO:0007669"/>
    <property type="project" value="TreeGrafter"/>
</dbReference>
<feature type="region of interest" description="Disordered" evidence="3">
    <location>
        <begin position="150"/>
        <end position="169"/>
    </location>
</feature>
<dbReference type="InterPro" id="IPR012737">
    <property type="entry name" value="DhaK_L_YcgS"/>
</dbReference>
<evidence type="ECO:0000259" key="4">
    <source>
        <dbReference type="PROSITE" id="PS51480"/>
    </source>
</evidence>
<dbReference type="InterPro" id="IPR036117">
    <property type="entry name" value="DhaL_dom_sf"/>
</dbReference>
<organism evidence="5 6">
    <name type="scientific">Devosia insulae DS-56</name>
    <dbReference type="NCBI Taxonomy" id="1116389"/>
    <lineage>
        <taxon>Bacteria</taxon>
        <taxon>Pseudomonadati</taxon>
        <taxon>Pseudomonadota</taxon>
        <taxon>Alphaproteobacteria</taxon>
        <taxon>Hyphomicrobiales</taxon>
        <taxon>Devosiaceae</taxon>
        <taxon>Devosia</taxon>
    </lineage>
</organism>
<dbReference type="PANTHER" id="PTHR28629:SF4">
    <property type="entry name" value="TRIOKINASE_FMN CYCLASE"/>
    <property type="match status" value="1"/>
</dbReference>
<dbReference type="SUPFAM" id="SSF101473">
    <property type="entry name" value="DhaL-like"/>
    <property type="match status" value="1"/>
</dbReference>